<dbReference type="InterPro" id="IPR044974">
    <property type="entry name" value="Disease_R_plants"/>
</dbReference>
<feature type="domain" description="TIR" evidence="1">
    <location>
        <begin position="1"/>
        <end position="83"/>
    </location>
</feature>
<evidence type="ECO:0000313" key="3">
    <source>
        <dbReference type="RefSeq" id="XP_021803286.1"/>
    </source>
</evidence>
<dbReference type="GeneID" id="110747415"/>
<gene>
    <name evidence="3" type="primary">LOC110747415</name>
</gene>
<dbReference type="InterPro" id="IPR035897">
    <property type="entry name" value="Toll_tir_struct_dom_sf"/>
</dbReference>
<proteinExistence type="predicted"/>
<dbReference type="SUPFAM" id="SSF52540">
    <property type="entry name" value="P-loop containing nucleoside triphosphate hydrolases"/>
    <property type="match status" value="1"/>
</dbReference>
<dbReference type="SUPFAM" id="SSF52200">
    <property type="entry name" value="Toll/Interleukin receptor TIR domain"/>
    <property type="match status" value="1"/>
</dbReference>
<dbReference type="InterPro" id="IPR027417">
    <property type="entry name" value="P-loop_NTPase"/>
</dbReference>
<dbReference type="PANTHER" id="PTHR11017:SF527">
    <property type="entry name" value="TMV RESISTANCE PROTEIN N-LIKE"/>
    <property type="match status" value="1"/>
</dbReference>
<evidence type="ECO:0000313" key="2">
    <source>
        <dbReference type="Proteomes" id="UP000515124"/>
    </source>
</evidence>
<dbReference type="PRINTS" id="PR00364">
    <property type="entry name" value="DISEASERSIST"/>
</dbReference>
<dbReference type="GO" id="GO:0007165">
    <property type="term" value="P:signal transduction"/>
    <property type="evidence" value="ECO:0007669"/>
    <property type="project" value="InterPro"/>
</dbReference>
<dbReference type="Pfam" id="PF01582">
    <property type="entry name" value="TIR"/>
    <property type="match status" value="1"/>
</dbReference>
<dbReference type="Gene3D" id="3.40.50.10140">
    <property type="entry name" value="Toll/interleukin-1 receptor homology (TIR) domain"/>
    <property type="match status" value="1"/>
</dbReference>
<dbReference type="GO" id="GO:0006952">
    <property type="term" value="P:defense response"/>
    <property type="evidence" value="ECO:0007669"/>
    <property type="project" value="InterPro"/>
</dbReference>
<dbReference type="AlphaFoldDB" id="A0A6P5RQD9"/>
<dbReference type="PROSITE" id="PS50104">
    <property type="entry name" value="TIR"/>
    <property type="match status" value="1"/>
</dbReference>
<dbReference type="PANTHER" id="PTHR11017">
    <property type="entry name" value="LEUCINE-RICH REPEAT-CONTAINING PROTEIN"/>
    <property type="match status" value="1"/>
</dbReference>
<reference evidence="3" key="1">
    <citation type="submission" date="2025-08" db="UniProtKB">
        <authorList>
            <consortium name="RefSeq"/>
        </authorList>
    </citation>
    <scope>IDENTIFICATION</scope>
</reference>
<dbReference type="GO" id="GO:0043531">
    <property type="term" value="F:ADP binding"/>
    <property type="evidence" value="ECO:0007669"/>
    <property type="project" value="InterPro"/>
</dbReference>
<evidence type="ECO:0000259" key="1">
    <source>
        <dbReference type="PROSITE" id="PS50104"/>
    </source>
</evidence>
<dbReference type="Proteomes" id="UP000515124">
    <property type="component" value="Unplaced"/>
</dbReference>
<dbReference type="RefSeq" id="XP_021803286.1">
    <property type="nucleotide sequence ID" value="XM_021947594.1"/>
</dbReference>
<dbReference type="Gene3D" id="3.40.50.300">
    <property type="entry name" value="P-loop containing nucleotide triphosphate hydrolases"/>
    <property type="match status" value="1"/>
</dbReference>
<dbReference type="KEGG" id="pavi:110747415"/>
<dbReference type="InterPro" id="IPR002182">
    <property type="entry name" value="NB-ARC"/>
</dbReference>
<dbReference type="Pfam" id="PF00931">
    <property type="entry name" value="NB-ARC"/>
    <property type="match status" value="1"/>
</dbReference>
<keyword evidence="2" id="KW-1185">Reference proteome</keyword>
<organism evidence="2 3">
    <name type="scientific">Prunus avium</name>
    <name type="common">Cherry</name>
    <name type="synonym">Cerasus avium</name>
    <dbReference type="NCBI Taxonomy" id="42229"/>
    <lineage>
        <taxon>Eukaryota</taxon>
        <taxon>Viridiplantae</taxon>
        <taxon>Streptophyta</taxon>
        <taxon>Embryophyta</taxon>
        <taxon>Tracheophyta</taxon>
        <taxon>Spermatophyta</taxon>
        <taxon>Magnoliopsida</taxon>
        <taxon>eudicotyledons</taxon>
        <taxon>Gunneridae</taxon>
        <taxon>Pentapetalae</taxon>
        <taxon>rosids</taxon>
        <taxon>fabids</taxon>
        <taxon>Rosales</taxon>
        <taxon>Rosaceae</taxon>
        <taxon>Amygdaloideae</taxon>
        <taxon>Amygdaleae</taxon>
        <taxon>Prunus</taxon>
    </lineage>
</organism>
<name>A0A6P5RQD9_PRUAV</name>
<sequence>MQDTLRILPIFYHVDPSDVRNQKGSFAEAFTKHEEKFSEDVDKVKRWRDALKEVANLSGLDSKNYQSEAELIKHIVKCVFRKAHPTFMLSGSLDKLVGIDSALEQLHLQLAPKENDVRFIGIWGMGGVGKTTLANLVFERLSHNFELSSFLSNVREVSAKHGTLVDLQKQLLYPILKENIIQVKDERSGISFIRKCLRNKKVLIVLDDVDQLKQLETLVGEKNWFGLGSRIVITTRNERLLVEHGITKPYEVKVLNDNEAFALFSQKAFKKSEPEE</sequence>
<feature type="non-terminal residue" evidence="3">
    <location>
        <position position="276"/>
    </location>
</feature>
<protein>
    <submittedName>
        <fullName evidence="3">TMV resistance protein N-like</fullName>
    </submittedName>
</protein>
<dbReference type="InterPro" id="IPR000157">
    <property type="entry name" value="TIR_dom"/>
</dbReference>
<accession>A0A6P5RQD9</accession>